<feature type="region of interest" description="Disordered" evidence="1">
    <location>
        <begin position="80"/>
        <end position="100"/>
    </location>
</feature>
<name>A0A5C4N914_9RHOB</name>
<accession>A0A5C4N914</accession>
<keyword evidence="3" id="KW-1185">Reference proteome</keyword>
<sequence length="174" mass="18009">MAVLRHWPPLAHLLIVGACAATAWWRIDATPVAPAGAAVLADPAAPAAPEATEPALAEPRDPSADIEAVAARALFRPGRQQVATVPTAEPTPDTPEPPAPEEAVAADVVVPVTMVGFLDQGGRRSAILRSSEDGQSHVVREGDEIAGLRVVEITASAVVVETGGQRVTVKLYPD</sequence>
<comment type="caution">
    <text evidence="2">The sequence shown here is derived from an EMBL/GenBank/DDBJ whole genome shotgun (WGS) entry which is preliminary data.</text>
</comment>
<proteinExistence type="predicted"/>
<dbReference type="Proteomes" id="UP000305709">
    <property type="component" value="Unassembled WGS sequence"/>
</dbReference>
<gene>
    <name evidence="2" type="ORF">FHG71_12225</name>
</gene>
<evidence type="ECO:0000313" key="2">
    <source>
        <dbReference type="EMBL" id="TNC71354.1"/>
    </source>
</evidence>
<evidence type="ECO:0000313" key="3">
    <source>
        <dbReference type="Proteomes" id="UP000305709"/>
    </source>
</evidence>
<reference evidence="2 3" key="1">
    <citation type="submission" date="2019-06" db="EMBL/GenBank/DDBJ databases">
        <authorList>
            <person name="Jiang L."/>
        </authorList>
    </citation>
    <scope>NUCLEOTIDE SEQUENCE [LARGE SCALE GENOMIC DNA]</scope>
    <source>
        <strain evidence="2 3">YIM 48858</strain>
    </source>
</reference>
<dbReference type="AlphaFoldDB" id="A0A5C4N914"/>
<feature type="compositionally biased region" description="Low complexity" evidence="1">
    <location>
        <begin position="82"/>
        <end position="91"/>
    </location>
</feature>
<dbReference type="EMBL" id="VDFV01000015">
    <property type="protein sequence ID" value="TNC71354.1"/>
    <property type="molecule type" value="Genomic_DNA"/>
</dbReference>
<evidence type="ECO:0000256" key="1">
    <source>
        <dbReference type="SAM" id="MobiDB-lite"/>
    </source>
</evidence>
<dbReference type="RefSeq" id="WP_139081968.1">
    <property type="nucleotide sequence ID" value="NZ_VDFV01000015.1"/>
</dbReference>
<protein>
    <recommendedName>
        <fullName evidence="4">Type II secretion system protein GspC N-terminal domain-containing protein</fullName>
    </recommendedName>
</protein>
<dbReference type="OrthoDB" id="7284958at2"/>
<organism evidence="2 3">
    <name type="scientific">Rubellimicrobium roseum</name>
    <dbReference type="NCBI Taxonomy" id="687525"/>
    <lineage>
        <taxon>Bacteria</taxon>
        <taxon>Pseudomonadati</taxon>
        <taxon>Pseudomonadota</taxon>
        <taxon>Alphaproteobacteria</taxon>
        <taxon>Rhodobacterales</taxon>
        <taxon>Roseobacteraceae</taxon>
        <taxon>Rubellimicrobium</taxon>
    </lineage>
</organism>
<evidence type="ECO:0008006" key="4">
    <source>
        <dbReference type="Google" id="ProtNLM"/>
    </source>
</evidence>
<dbReference type="PROSITE" id="PS51257">
    <property type="entry name" value="PROKAR_LIPOPROTEIN"/>
    <property type="match status" value="1"/>
</dbReference>